<keyword evidence="5" id="KW-0249">Electron transport</keyword>
<gene>
    <name evidence="9" type="ORF">RJ45_06710</name>
</gene>
<name>A0A0B9GHZ1_9GAMM</name>
<evidence type="ECO:0000256" key="6">
    <source>
        <dbReference type="ARBA" id="ARBA00023004"/>
    </source>
</evidence>
<dbReference type="Pfam" id="PF13534">
    <property type="entry name" value="Fer4_17"/>
    <property type="match status" value="1"/>
</dbReference>
<evidence type="ECO:0000256" key="1">
    <source>
        <dbReference type="ARBA" id="ARBA00022448"/>
    </source>
</evidence>
<dbReference type="SUPFAM" id="SSF142019">
    <property type="entry name" value="Nqo1 FMN-binding domain-like"/>
    <property type="match status" value="1"/>
</dbReference>
<evidence type="ECO:0000256" key="2">
    <source>
        <dbReference type="ARBA" id="ARBA00022485"/>
    </source>
</evidence>
<evidence type="ECO:0000256" key="5">
    <source>
        <dbReference type="ARBA" id="ARBA00022982"/>
    </source>
</evidence>
<dbReference type="RefSeq" id="WP_039459947.1">
    <property type="nucleotide sequence ID" value="NZ_JWLZ01000090.1"/>
</dbReference>
<protein>
    <submittedName>
        <fullName evidence="9">NADH dehydrogenase</fullName>
    </submittedName>
</protein>
<reference evidence="9 10" key="1">
    <citation type="submission" date="2014-12" db="EMBL/GenBank/DDBJ databases">
        <title>Genome sequencing of Photobacterium gaetbulicola AD005a.</title>
        <authorList>
            <person name="Adrian T.G.S."/>
            <person name="Chan K.G."/>
        </authorList>
    </citation>
    <scope>NUCLEOTIDE SEQUENCE [LARGE SCALE GENOMIC DNA]</scope>
    <source>
        <strain evidence="9 10">AD005a</strain>
    </source>
</reference>
<dbReference type="InterPro" id="IPR017896">
    <property type="entry name" value="4Fe4S_Fe-S-bd"/>
</dbReference>
<dbReference type="InterPro" id="IPR010208">
    <property type="entry name" value="Ion_transpt_RnfC/RsxC"/>
</dbReference>
<dbReference type="SUPFAM" id="SSF46548">
    <property type="entry name" value="alpha-helical ferredoxin"/>
    <property type="match status" value="1"/>
</dbReference>
<keyword evidence="7" id="KW-0411">Iron-sulfur</keyword>
<dbReference type="Pfam" id="PF13375">
    <property type="entry name" value="RnfC_N"/>
    <property type="match status" value="1"/>
</dbReference>
<dbReference type="PANTHER" id="PTHR43034">
    <property type="entry name" value="ION-TRANSLOCATING OXIDOREDUCTASE COMPLEX SUBUNIT C"/>
    <property type="match status" value="1"/>
</dbReference>
<keyword evidence="1" id="KW-0813">Transport</keyword>
<keyword evidence="3" id="KW-0479">Metal-binding</keyword>
<dbReference type="GO" id="GO:0046872">
    <property type="term" value="F:metal ion binding"/>
    <property type="evidence" value="ECO:0007669"/>
    <property type="project" value="UniProtKB-KW"/>
</dbReference>
<dbReference type="InterPro" id="IPR026902">
    <property type="entry name" value="RnfC_N"/>
</dbReference>
<proteinExistence type="predicted"/>
<dbReference type="Gene3D" id="3.40.50.11540">
    <property type="entry name" value="NADH-ubiquinone oxidoreductase 51kDa subunit"/>
    <property type="match status" value="1"/>
</dbReference>
<feature type="domain" description="4Fe-4S ferredoxin-type" evidence="8">
    <location>
        <begin position="241"/>
        <end position="270"/>
    </location>
</feature>
<dbReference type="Pfam" id="PF10531">
    <property type="entry name" value="SLBB"/>
    <property type="match status" value="1"/>
</dbReference>
<dbReference type="Proteomes" id="UP000031278">
    <property type="component" value="Unassembled WGS sequence"/>
</dbReference>
<keyword evidence="4" id="KW-0677">Repeat</keyword>
<dbReference type="EMBL" id="JWLZ01000090">
    <property type="protein sequence ID" value="KHT64400.1"/>
    <property type="molecule type" value="Genomic_DNA"/>
</dbReference>
<organism evidence="9 10">
    <name type="scientific">Photobacterium gaetbulicola</name>
    <dbReference type="NCBI Taxonomy" id="1295392"/>
    <lineage>
        <taxon>Bacteria</taxon>
        <taxon>Pseudomonadati</taxon>
        <taxon>Pseudomonadota</taxon>
        <taxon>Gammaproteobacteria</taxon>
        <taxon>Vibrionales</taxon>
        <taxon>Vibrionaceae</taxon>
        <taxon>Photobacterium</taxon>
    </lineage>
</organism>
<evidence type="ECO:0000256" key="7">
    <source>
        <dbReference type="ARBA" id="ARBA00023014"/>
    </source>
</evidence>
<dbReference type="AlphaFoldDB" id="A0A0B9GHZ1"/>
<comment type="caution">
    <text evidence="9">The sequence shown here is derived from an EMBL/GenBank/DDBJ whole genome shotgun (WGS) entry which is preliminary data.</text>
</comment>
<sequence>MNPFLQQLQNAGVVGAGGAGFPIYMKLDCQVDILIANGAECEPLLNKDQLLMQQDSHALIQGMAMVMEQIGAKRGIIGVKKKNSQTICALKELLPTNITILELEDTYPAGDEVELVYRATGERIPAGGLPKDIGIVVNNVESLINAYWAKQNQPVTETMVTVHGEVEHPFTARLPVGMSYADAIALAGRITCDDYVIIEGGPMMGSLTCDINKPLTKTSSGLLVLKADSRVAKIKQRSDQQVIKIARSACDQCGHCTALCPRSLLGYPIDPRKAMRVALVANEQHALAAQPCCGCNLCTMWSCPEGADPQRVCSLAKKGLGQQNLMRTPEQLQSLTQDVHPLKAFRSVATSRLMRRLEVLDYYQHPAGYLSDIPTVKRVVIPMSQHIGRPAEPIVQVGQMIEKGEMIAKPAADSLSVAMHASISGRVVSVAENITIESVNNH</sequence>
<dbReference type="InterPro" id="IPR017054">
    <property type="entry name" value="PduS"/>
</dbReference>
<dbReference type="GO" id="GO:0051539">
    <property type="term" value="F:4 iron, 4 sulfur cluster binding"/>
    <property type="evidence" value="ECO:0007669"/>
    <property type="project" value="UniProtKB-KW"/>
</dbReference>
<evidence type="ECO:0000256" key="4">
    <source>
        <dbReference type="ARBA" id="ARBA00022737"/>
    </source>
</evidence>
<evidence type="ECO:0000313" key="10">
    <source>
        <dbReference type="Proteomes" id="UP000031278"/>
    </source>
</evidence>
<dbReference type="Pfam" id="PF01512">
    <property type="entry name" value="Complex1_51K"/>
    <property type="match status" value="1"/>
</dbReference>
<dbReference type="PIRSF" id="PIRSF036408">
    <property type="entry name" value="PduS_prd"/>
    <property type="match status" value="1"/>
</dbReference>
<dbReference type="InterPro" id="IPR019554">
    <property type="entry name" value="Soluble_ligand-bd"/>
</dbReference>
<evidence type="ECO:0000259" key="8">
    <source>
        <dbReference type="PROSITE" id="PS51379"/>
    </source>
</evidence>
<keyword evidence="6" id="KW-0408">Iron</keyword>
<accession>A0A0B9GHZ1</accession>
<dbReference type="PANTHER" id="PTHR43034:SF2">
    <property type="entry name" value="ION-TRANSLOCATING OXIDOREDUCTASE COMPLEX SUBUNIT C"/>
    <property type="match status" value="1"/>
</dbReference>
<evidence type="ECO:0000256" key="3">
    <source>
        <dbReference type="ARBA" id="ARBA00022723"/>
    </source>
</evidence>
<dbReference type="SUPFAM" id="SSF142984">
    <property type="entry name" value="Nqo1 middle domain-like"/>
    <property type="match status" value="1"/>
</dbReference>
<dbReference type="PROSITE" id="PS51379">
    <property type="entry name" value="4FE4S_FER_2"/>
    <property type="match status" value="1"/>
</dbReference>
<dbReference type="InterPro" id="IPR037225">
    <property type="entry name" value="Nuo51_FMN-bd_sf"/>
</dbReference>
<evidence type="ECO:0000313" key="9">
    <source>
        <dbReference type="EMBL" id="KHT64400.1"/>
    </source>
</evidence>
<dbReference type="GO" id="GO:0009055">
    <property type="term" value="F:electron transfer activity"/>
    <property type="evidence" value="ECO:0007669"/>
    <property type="project" value="InterPro"/>
</dbReference>
<keyword evidence="2" id="KW-0004">4Fe-4S</keyword>
<dbReference type="InterPro" id="IPR011538">
    <property type="entry name" value="Nuo51_FMN-bd"/>
</dbReference>
<dbReference type="GO" id="GO:0016020">
    <property type="term" value="C:membrane"/>
    <property type="evidence" value="ECO:0007669"/>
    <property type="project" value="InterPro"/>
</dbReference>